<dbReference type="InterPro" id="IPR009799">
    <property type="entry name" value="EthD_dom"/>
</dbReference>
<dbReference type="STRING" id="1027371.GOALK_120_00970"/>
<dbReference type="eggNOG" id="ENOG502ZA6Z">
    <property type="taxonomic scope" value="Bacteria"/>
</dbReference>
<dbReference type="Proteomes" id="UP000003558">
    <property type="component" value="Unassembled WGS sequence"/>
</dbReference>
<dbReference type="Pfam" id="PF07110">
    <property type="entry name" value="EthD"/>
    <property type="match status" value="1"/>
</dbReference>
<evidence type="ECO:0000313" key="2">
    <source>
        <dbReference type="EMBL" id="GAA15040.1"/>
    </source>
</evidence>
<dbReference type="SUPFAM" id="SSF54909">
    <property type="entry name" value="Dimeric alpha+beta barrel"/>
    <property type="match status" value="1"/>
</dbReference>
<evidence type="ECO:0000313" key="3">
    <source>
        <dbReference type="Proteomes" id="UP000003558"/>
    </source>
</evidence>
<proteinExistence type="predicted"/>
<dbReference type="InterPro" id="IPR011008">
    <property type="entry name" value="Dimeric_a/b-barrel"/>
</dbReference>
<gene>
    <name evidence="2" type="ORF">GOALK_120_00970</name>
</gene>
<feature type="domain" description="EthD" evidence="1">
    <location>
        <begin position="114"/>
        <end position="181"/>
    </location>
</feature>
<dbReference type="EMBL" id="BACI01000120">
    <property type="protein sequence ID" value="GAA15040.1"/>
    <property type="molecule type" value="Genomic_DNA"/>
</dbReference>
<organism evidence="2 3">
    <name type="scientific">Gordonia alkanivorans NBRC 16433</name>
    <dbReference type="NCBI Taxonomy" id="1027371"/>
    <lineage>
        <taxon>Bacteria</taxon>
        <taxon>Bacillati</taxon>
        <taxon>Actinomycetota</taxon>
        <taxon>Actinomycetes</taxon>
        <taxon>Mycobacteriales</taxon>
        <taxon>Gordoniaceae</taxon>
        <taxon>Gordonia</taxon>
    </lineage>
</organism>
<protein>
    <recommendedName>
        <fullName evidence="1">EthD domain-containing protein</fullName>
    </recommendedName>
</protein>
<accession>F9W2F1</accession>
<sequence>MIVAVRDGGLTRDGADGLVTRCAAAGAVRVQLNIADDRVSGAMRIDELDPPIDAVVTYWAEDVDAVLPAVIQSVEGRPAAWEVTARAPLDPELPADGTRIDALSNIAFLRRPVELDRDEWLRRWLEDHTRVAIDTQATFGYVQNIVERPLTDDPPPVDAIVEELFPMAAVSDIHAFYGSNGDQAELERRMTRMLTSVARFGADRHLDVVPTSRYDFDLLRFDLSAGVASDG</sequence>
<evidence type="ECO:0000259" key="1">
    <source>
        <dbReference type="Pfam" id="PF07110"/>
    </source>
</evidence>
<dbReference type="GO" id="GO:0016491">
    <property type="term" value="F:oxidoreductase activity"/>
    <property type="evidence" value="ECO:0007669"/>
    <property type="project" value="InterPro"/>
</dbReference>
<reference evidence="2 3" key="1">
    <citation type="submission" date="2011-05" db="EMBL/GenBank/DDBJ databases">
        <title>Whole genome shotgun sequence of Gordonia alkanivorans NBRC 16433.</title>
        <authorList>
            <person name="Hosoyama A."/>
            <person name="Nakamura S."/>
            <person name="Takarada H."/>
            <person name="Tsuchikane K."/>
            <person name="Yamazaki S."/>
            <person name="Fujita N."/>
        </authorList>
    </citation>
    <scope>NUCLEOTIDE SEQUENCE [LARGE SCALE GENOMIC DNA]</scope>
    <source>
        <strain evidence="2 3">NBRC 16433</strain>
    </source>
</reference>
<comment type="caution">
    <text evidence="2">The sequence shown here is derived from an EMBL/GenBank/DDBJ whole genome shotgun (WGS) entry which is preliminary data.</text>
</comment>
<name>F9W2F1_9ACTN</name>
<dbReference type="AlphaFoldDB" id="F9W2F1"/>